<dbReference type="InterPro" id="IPR019284">
    <property type="entry name" value="RP532"/>
</dbReference>
<comment type="caution">
    <text evidence="2">The sequence shown here is derived from an EMBL/GenBank/DDBJ whole genome shotgun (WGS) entry which is preliminary data.</text>
</comment>
<evidence type="ECO:0000313" key="3">
    <source>
        <dbReference type="Proteomes" id="UP000478090"/>
    </source>
</evidence>
<gene>
    <name evidence="2" type="ORF">GTP27_14875</name>
</gene>
<reference evidence="2 3" key="1">
    <citation type="submission" date="2019-12" db="EMBL/GenBank/DDBJ databases">
        <title>Novel species isolated from a subtropical stream in China.</title>
        <authorList>
            <person name="Lu H."/>
        </authorList>
    </citation>
    <scope>NUCLEOTIDE SEQUENCE [LARGE SCALE GENOMIC DNA]</scope>
    <source>
        <strain evidence="2 3">CY13W</strain>
    </source>
</reference>
<organism evidence="2 3">
    <name type="scientific">Duganella qianjiadongensis</name>
    <dbReference type="NCBI Taxonomy" id="2692176"/>
    <lineage>
        <taxon>Bacteria</taxon>
        <taxon>Pseudomonadati</taxon>
        <taxon>Pseudomonadota</taxon>
        <taxon>Betaproteobacteria</taxon>
        <taxon>Burkholderiales</taxon>
        <taxon>Oxalobacteraceae</taxon>
        <taxon>Telluria group</taxon>
        <taxon>Duganella</taxon>
    </lineage>
</organism>
<feature type="transmembrane region" description="Helical" evidence="1">
    <location>
        <begin position="77"/>
        <end position="95"/>
    </location>
</feature>
<accession>A0ABW9VMD4</accession>
<keyword evidence="3" id="KW-1185">Reference proteome</keyword>
<keyword evidence="1" id="KW-0812">Transmembrane</keyword>
<sequence>MTMLQATIPPPHLLEHYERLVPGTAARLIELAQNEAVHRHEIEDLAARAHIETPRREQAMAELSARNLNQSYQGGRMAGMLIALISIAACCFLALQNQTAVAIALTAVPSAAVIRAFLGRKRPRDD</sequence>
<keyword evidence="1" id="KW-0472">Membrane</keyword>
<evidence type="ECO:0000256" key="1">
    <source>
        <dbReference type="SAM" id="Phobius"/>
    </source>
</evidence>
<dbReference type="RefSeq" id="WP_161039963.1">
    <property type="nucleotide sequence ID" value="NZ_WWCM01000010.1"/>
</dbReference>
<keyword evidence="1" id="KW-1133">Transmembrane helix</keyword>
<proteinExistence type="predicted"/>
<dbReference type="Proteomes" id="UP000478090">
    <property type="component" value="Unassembled WGS sequence"/>
</dbReference>
<feature type="transmembrane region" description="Helical" evidence="1">
    <location>
        <begin position="101"/>
        <end position="118"/>
    </location>
</feature>
<dbReference type="EMBL" id="WWCM01000010">
    <property type="protein sequence ID" value="MYM40608.1"/>
    <property type="molecule type" value="Genomic_DNA"/>
</dbReference>
<evidence type="ECO:0000313" key="2">
    <source>
        <dbReference type="EMBL" id="MYM40608.1"/>
    </source>
</evidence>
<protein>
    <submittedName>
        <fullName evidence="2">DUF2335 domain-containing protein</fullName>
    </submittedName>
</protein>
<dbReference type="Pfam" id="PF10097">
    <property type="entry name" value="DUF2335"/>
    <property type="match status" value="1"/>
</dbReference>
<name>A0ABW9VMD4_9BURK</name>